<evidence type="ECO:0000313" key="2">
    <source>
        <dbReference type="EMBL" id="CAH0992722.1"/>
    </source>
</evidence>
<sequence>MAMDEHECCEPSIATSCETGTELNLQQWSEWLNVAIYLAVALLVCWSLLSQFRAEVQRYFVTKSPPIYLLTCVFRH</sequence>
<keyword evidence="3" id="KW-1185">Reference proteome</keyword>
<keyword evidence="1" id="KW-0812">Transmembrane</keyword>
<name>A0ABN8EP36_9GAMM</name>
<evidence type="ECO:0000313" key="3">
    <source>
        <dbReference type="Proteomes" id="UP000838100"/>
    </source>
</evidence>
<dbReference type="EMBL" id="CAKLPX010000003">
    <property type="protein sequence ID" value="CAH0992722.1"/>
    <property type="molecule type" value="Genomic_DNA"/>
</dbReference>
<evidence type="ECO:0000256" key="1">
    <source>
        <dbReference type="SAM" id="Phobius"/>
    </source>
</evidence>
<gene>
    <name evidence="2" type="ORF">SIN8267_02858</name>
</gene>
<keyword evidence="1" id="KW-1133">Transmembrane helix</keyword>
<comment type="caution">
    <text evidence="2">The sequence shown here is derived from an EMBL/GenBank/DDBJ whole genome shotgun (WGS) entry which is preliminary data.</text>
</comment>
<accession>A0ABN8EP36</accession>
<reference evidence="2" key="1">
    <citation type="submission" date="2021-12" db="EMBL/GenBank/DDBJ databases">
        <authorList>
            <person name="Rodrigo-Torres L."/>
            <person name="Arahal R. D."/>
            <person name="Lucena T."/>
        </authorList>
    </citation>
    <scope>NUCLEOTIDE SEQUENCE</scope>
    <source>
        <strain evidence="2">CECT 8267</strain>
    </source>
</reference>
<organism evidence="2 3">
    <name type="scientific">Sinobacterium norvegicum</name>
    <dbReference type="NCBI Taxonomy" id="1641715"/>
    <lineage>
        <taxon>Bacteria</taxon>
        <taxon>Pseudomonadati</taxon>
        <taxon>Pseudomonadota</taxon>
        <taxon>Gammaproteobacteria</taxon>
        <taxon>Cellvibrionales</taxon>
        <taxon>Spongiibacteraceae</taxon>
        <taxon>Sinobacterium</taxon>
    </lineage>
</organism>
<feature type="transmembrane region" description="Helical" evidence="1">
    <location>
        <begin position="31"/>
        <end position="49"/>
    </location>
</feature>
<keyword evidence="1" id="KW-0472">Membrane</keyword>
<dbReference type="Proteomes" id="UP000838100">
    <property type="component" value="Unassembled WGS sequence"/>
</dbReference>
<proteinExistence type="predicted"/>
<protein>
    <submittedName>
        <fullName evidence="2">Uncharacterized protein</fullName>
    </submittedName>
</protein>